<dbReference type="GO" id="GO:0003714">
    <property type="term" value="F:transcription corepressor activity"/>
    <property type="evidence" value="ECO:0007669"/>
    <property type="project" value="TreeGrafter"/>
</dbReference>
<dbReference type="Gene3D" id="3.40.50.720">
    <property type="entry name" value="NAD(P)-binding Rossmann-like Domain"/>
    <property type="match status" value="1"/>
</dbReference>
<dbReference type="SUPFAM" id="SSF52283">
    <property type="entry name" value="Formate/glycerate dehydrogenase catalytic domain-like"/>
    <property type="match status" value="1"/>
</dbReference>
<organism evidence="2 3">
    <name type="scientific">Microtus ochrogaster</name>
    <name type="common">Prairie vole</name>
    <dbReference type="NCBI Taxonomy" id="79684"/>
    <lineage>
        <taxon>Eukaryota</taxon>
        <taxon>Metazoa</taxon>
        <taxon>Chordata</taxon>
        <taxon>Craniata</taxon>
        <taxon>Vertebrata</taxon>
        <taxon>Euteleostomi</taxon>
        <taxon>Mammalia</taxon>
        <taxon>Eutheria</taxon>
        <taxon>Euarchontoglires</taxon>
        <taxon>Glires</taxon>
        <taxon>Rodentia</taxon>
        <taxon>Myomorpha</taxon>
        <taxon>Muroidea</taxon>
        <taxon>Cricetidae</taxon>
        <taxon>Arvicolinae</taxon>
        <taxon>Microtus</taxon>
    </lineage>
</organism>
<dbReference type="GO" id="GO:0003713">
    <property type="term" value="F:transcription coactivator activity"/>
    <property type="evidence" value="ECO:0007669"/>
    <property type="project" value="TreeGrafter"/>
</dbReference>
<dbReference type="Proteomes" id="UP000710432">
    <property type="component" value="Unassembled WGS sequence"/>
</dbReference>
<dbReference type="AlphaFoldDB" id="A0A8J6GQV0"/>
<dbReference type="GO" id="GO:0001221">
    <property type="term" value="F:transcription coregulator binding"/>
    <property type="evidence" value="ECO:0007669"/>
    <property type="project" value="TreeGrafter"/>
</dbReference>
<name>A0A8J6GQV0_MICOH</name>
<dbReference type="GO" id="GO:0140297">
    <property type="term" value="F:DNA-binding transcription factor binding"/>
    <property type="evidence" value="ECO:0007669"/>
    <property type="project" value="TreeGrafter"/>
</dbReference>
<dbReference type="PANTHER" id="PTHR46029:SF3">
    <property type="entry name" value="C-TERMINAL-BINDING PROTEIN 2"/>
    <property type="match status" value="1"/>
</dbReference>
<dbReference type="EMBL" id="JAATJU010010193">
    <property type="protein sequence ID" value="KAH0518621.1"/>
    <property type="molecule type" value="Genomic_DNA"/>
</dbReference>
<comment type="caution">
    <text evidence="2">The sequence shown here is derived from an EMBL/GenBank/DDBJ whole genome shotgun (WGS) entry which is preliminary data.</text>
</comment>
<dbReference type="GO" id="GO:0051287">
    <property type="term" value="F:NAD binding"/>
    <property type="evidence" value="ECO:0007669"/>
    <property type="project" value="InterPro"/>
</dbReference>
<dbReference type="GO" id="GO:0016616">
    <property type="term" value="F:oxidoreductase activity, acting on the CH-OH group of donors, NAD or NADP as acceptor"/>
    <property type="evidence" value="ECO:0007669"/>
    <property type="project" value="InterPro"/>
</dbReference>
<dbReference type="InterPro" id="IPR051638">
    <property type="entry name" value="CTBP_dehydrogenase"/>
</dbReference>
<gene>
    <name evidence="2" type="ORF">LTLLF_115925</name>
</gene>
<dbReference type="GO" id="GO:0006357">
    <property type="term" value="P:regulation of transcription by RNA polymerase II"/>
    <property type="evidence" value="ECO:0007669"/>
    <property type="project" value="TreeGrafter"/>
</dbReference>
<feature type="domain" description="D-isomer specific 2-hydroxyacid dehydrogenase catalytic" evidence="1">
    <location>
        <begin position="5"/>
        <end position="75"/>
    </location>
</feature>
<dbReference type="PANTHER" id="PTHR46029">
    <property type="entry name" value="C-TERMINAL-BINDING PROTEIN"/>
    <property type="match status" value="1"/>
</dbReference>
<reference evidence="2" key="1">
    <citation type="submission" date="2020-03" db="EMBL/GenBank/DDBJ databases">
        <title>Studies in the Genomics of Life Span.</title>
        <authorList>
            <person name="Glass D."/>
        </authorList>
    </citation>
    <scope>NUCLEOTIDE SEQUENCE</scope>
    <source>
        <strain evidence="2">LTLLF</strain>
        <tissue evidence="2">Muscle</tissue>
    </source>
</reference>
<dbReference type="Pfam" id="PF00389">
    <property type="entry name" value="2-Hacid_dh"/>
    <property type="match status" value="1"/>
</dbReference>
<evidence type="ECO:0000313" key="3">
    <source>
        <dbReference type="Proteomes" id="UP000710432"/>
    </source>
</evidence>
<sequence>MPILKNLAILGLYNSQSTQEIHEVLNEALIGAIIYHAITLTREDLENFEALRVIMKIGIGYDMDIKAAVELGVTCATSICHNAKHSDFAVSHITSPYLFNMCLYYTPGEGTLP</sequence>
<accession>A0A8J6GQV0</accession>
<protein>
    <submittedName>
        <fullName evidence="2">C-terminal-binding protein 2</fullName>
    </submittedName>
</protein>
<evidence type="ECO:0000259" key="1">
    <source>
        <dbReference type="Pfam" id="PF00389"/>
    </source>
</evidence>
<dbReference type="GO" id="GO:0005634">
    <property type="term" value="C:nucleus"/>
    <property type="evidence" value="ECO:0007669"/>
    <property type="project" value="TreeGrafter"/>
</dbReference>
<proteinExistence type="predicted"/>
<dbReference type="InterPro" id="IPR006139">
    <property type="entry name" value="D-isomer_2_OHA_DH_cat_dom"/>
</dbReference>
<evidence type="ECO:0000313" key="2">
    <source>
        <dbReference type="EMBL" id="KAH0518621.1"/>
    </source>
</evidence>